<dbReference type="SUPFAM" id="SSF143631">
    <property type="entry name" value="ApbE-like"/>
    <property type="match status" value="1"/>
</dbReference>
<proteinExistence type="predicted"/>
<evidence type="ECO:0000256" key="4">
    <source>
        <dbReference type="ARBA" id="ARBA00022630"/>
    </source>
</evidence>
<evidence type="ECO:0000256" key="3">
    <source>
        <dbReference type="ARBA" id="ARBA00016337"/>
    </source>
</evidence>
<dbReference type="PANTHER" id="PTHR30040:SF2">
    <property type="entry name" value="FAD:PROTEIN FMN TRANSFERASE"/>
    <property type="match status" value="1"/>
</dbReference>
<evidence type="ECO:0000256" key="10">
    <source>
        <dbReference type="ARBA" id="ARBA00048540"/>
    </source>
</evidence>
<keyword evidence="7" id="KW-0274">FAD</keyword>
<evidence type="ECO:0000313" key="12">
    <source>
        <dbReference type="Proteomes" id="UP001610861"/>
    </source>
</evidence>
<evidence type="ECO:0000313" key="11">
    <source>
        <dbReference type="EMBL" id="MFH8252395.1"/>
    </source>
</evidence>
<keyword evidence="4" id="KW-0285">Flavoprotein</keyword>
<name>A0ABW7QBX2_9MICO</name>
<dbReference type="PANTHER" id="PTHR30040">
    <property type="entry name" value="THIAMINE BIOSYNTHESIS LIPOPROTEIN APBE"/>
    <property type="match status" value="1"/>
</dbReference>
<dbReference type="RefSeq" id="WP_397557825.1">
    <property type="nucleotide sequence ID" value="NZ_JBIQWL010000009.1"/>
</dbReference>
<organism evidence="11 12">
    <name type="scientific">Microbacterium alkaliflavum</name>
    <dbReference type="NCBI Taxonomy" id="3248839"/>
    <lineage>
        <taxon>Bacteria</taxon>
        <taxon>Bacillati</taxon>
        <taxon>Actinomycetota</taxon>
        <taxon>Actinomycetes</taxon>
        <taxon>Micrococcales</taxon>
        <taxon>Microbacteriaceae</taxon>
        <taxon>Microbacterium</taxon>
    </lineage>
</organism>
<dbReference type="EMBL" id="JBIQWL010000009">
    <property type="protein sequence ID" value="MFH8252395.1"/>
    <property type="molecule type" value="Genomic_DNA"/>
</dbReference>
<dbReference type="GO" id="GO:0016740">
    <property type="term" value="F:transferase activity"/>
    <property type="evidence" value="ECO:0007669"/>
    <property type="project" value="UniProtKB-KW"/>
</dbReference>
<comment type="cofactor">
    <cofactor evidence="1">
        <name>Mg(2+)</name>
        <dbReference type="ChEBI" id="CHEBI:18420"/>
    </cofactor>
</comment>
<dbReference type="Proteomes" id="UP001610861">
    <property type="component" value="Unassembled WGS sequence"/>
</dbReference>
<sequence length="265" mass="27814">MTSPDRRTWTHDVMGSVATIRLVGDPVAEAEAVAACFAELDLADRLFSTYREQSEVSRIRRGELTIAAAHPLVEEVTEGCRDAERTTGGLFSAWRDGEFDPTGFVKGWAIERAARAHLAPLLERSGCLAAGLSVGGDMQLLTAEGADWTWRVGIADPSRPRTVVATLEVPRGAVATSGSAERGAHIVDPRTGRPAAAGVASATVVSDSLAHADVWATAAVVAGFDDLGWITRAGTTTGLLVADDGRTRRWLGATEIAVDAAAPSV</sequence>
<evidence type="ECO:0000256" key="1">
    <source>
        <dbReference type="ARBA" id="ARBA00001946"/>
    </source>
</evidence>
<evidence type="ECO:0000256" key="8">
    <source>
        <dbReference type="ARBA" id="ARBA00022842"/>
    </source>
</evidence>
<evidence type="ECO:0000256" key="9">
    <source>
        <dbReference type="ARBA" id="ARBA00031306"/>
    </source>
</evidence>
<dbReference type="Gene3D" id="3.10.520.10">
    <property type="entry name" value="ApbE-like domains"/>
    <property type="match status" value="2"/>
</dbReference>
<comment type="catalytic activity">
    <reaction evidence="10">
        <text>L-threonyl-[protein] + FAD = FMN-L-threonyl-[protein] + AMP + H(+)</text>
        <dbReference type="Rhea" id="RHEA:36847"/>
        <dbReference type="Rhea" id="RHEA-COMP:11060"/>
        <dbReference type="Rhea" id="RHEA-COMP:11061"/>
        <dbReference type="ChEBI" id="CHEBI:15378"/>
        <dbReference type="ChEBI" id="CHEBI:30013"/>
        <dbReference type="ChEBI" id="CHEBI:57692"/>
        <dbReference type="ChEBI" id="CHEBI:74257"/>
        <dbReference type="ChEBI" id="CHEBI:456215"/>
        <dbReference type="EC" id="2.7.1.180"/>
    </reaction>
</comment>
<keyword evidence="6" id="KW-0479">Metal-binding</keyword>
<keyword evidence="8" id="KW-0460">Magnesium</keyword>
<accession>A0ABW7QBX2</accession>
<keyword evidence="12" id="KW-1185">Reference proteome</keyword>
<dbReference type="InterPro" id="IPR024932">
    <property type="entry name" value="ApbE"/>
</dbReference>
<gene>
    <name evidence="11" type="ORF">ACH3VR_18660</name>
</gene>
<reference evidence="11 12" key="1">
    <citation type="submission" date="2024-09" db="EMBL/GenBank/DDBJ databases">
        <authorList>
            <person name="Pan X."/>
        </authorList>
    </citation>
    <scope>NUCLEOTIDE SEQUENCE [LARGE SCALE GENOMIC DNA]</scope>
    <source>
        <strain evidence="11 12">B2969</strain>
    </source>
</reference>
<keyword evidence="5 11" id="KW-0808">Transferase</keyword>
<evidence type="ECO:0000256" key="6">
    <source>
        <dbReference type="ARBA" id="ARBA00022723"/>
    </source>
</evidence>
<evidence type="ECO:0000256" key="7">
    <source>
        <dbReference type="ARBA" id="ARBA00022827"/>
    </source>
</evidence>
<evidence type="ECO:0000256" key="2">
    <source>
        <dbReference type="ARBA" id="ARBA00011955"/>
    </source>
</evidence>
<dbReference type="EC" id="2.7.1.180" evidence="2"/>
<evidence type="ECO:0000256" key="5">
    <source>
        <dbReference type="ARBA" id="ARBA00022679"/>
    </source>
</evidence>
<dbReference type="Pfam" id="PF02424">
    <property type="entry name" value="ApbE"/>
    <property type="match status" value="2"/>
</dbReference>
<dbReference type="InterPro" id="IPR003374">
    <property type="entry name" value="ApbE-like_sf"/>
</dbReference>
<protein>
    <recommendedName>
        <fullName evidence="3">FAD:protein FMN transferase</fullName>
        <ecNumber evidence="2">2.7.1.180</ecNumber>
    </recommendedName>
    <alternativeName>
        <fullName evidence="9">Flavin transferase</fullName>
    </alternativeName>
</protein>
<comment type="caution">
    <text evidence="11">The sequence shown here is derived from an EMBL/GenBank/DDBJ whole genome shotgun (WGS) entry which is preliminary data.</text>
</comment>